<comment type="similarity">
    <text evidence="2">Belongs to the CPA3 antiporters (TC 2.A.63) subunit E family.</text>
</comment>
<evidence type="ECO:0000256" key="4">
    <source>
        <dbReference type="ARBA" id="ARBA00022692"/>
    </source>
</evidence>
<keyword evidence="5 7" id="KW-1133">Transmembrane helix</keyword>
<feature type="transmembrane region" description="Helical" evidence="7">
    <location>
        <begin position="104"/>
        <end position="122"/>
    </location>
</feature>
<feature type="transmembrane region" description="Helical" evidence="7">
    <location>
        <begin position="30"/>
        <end position="47"/>
    </location>
</feature>
<dbReference type="PIRSF" id="PIRSF019239">
    <property type="entry name" value="MrpE"/>
    <property type="match status" value="1"/>
</dbReference>
<dbReference type="PANTHER" id="PTHR34584">
    <property type="entry name" value="NA(+)/H(+) ANTIPORTER SUBUNIT E1"/>
    <property type="match status" value="1"/>
</dbReference>
<dbReference type="NCBIfam" id="NF006520">
    <property type="entry name" value="PRK08965.1-4"/>
    <property type="match status" value="1"/>
</dbReference>
<evidence type="ECO:0000256" key="6">
    <source>
        <dbReference type="ARBA" id="ARBA00023136"/>
    </source>
</evidence>
<dbReference type="EMBL" id="JAHFVK010000001">
    <property type="protein sequence ID" value="MBT2134473.1"/>
    <property type="molecule type" value="Genomic_DNA"/>
</dbReference>
<evidence type="ECO:0000313" key="9">
    <source>
        <dbReference type="Proteomes" id="UP000811255"/>
    </source>
</evidence>
<dbReference type="Pfam" id="PF01899">
    <property type="entry name" value="MNHE"/>
    <property type="match status" value="1"/>
</dbReference>
<name>A0ABS5W5A0_9SPHN</name>
<dbReference type="InterPro" id="IPR002758">
    <property type="entry name" value="Cation_antiport_E"/>
</dbReference>
<evidence type="ECO:0000256" key="5">
    <source>
        <dbReference type="ARBA" id="ARBA00022989"/>
    </source>
</evidence>
<keyword evidence="4 7" id="KW-0812">Transmembrane</keyword>
<reference evidence="8 9" key="1">
    <citation type="submission" date="2021-05" db="EMBL/GenBank/DDBJ databases">
        <title>Croceibacterium sp. LX-88 genome sequence.</title>
        <authorList>
            <person name="Luo X."/>
        </authorList>
    </citation>
    <scope>NUCLEOTIDE SEQUENCE [LARGE SCALE GENOMIC DNA]</scope>
    <source>
        <strain evidence="8 9">LX-88</strain>
    </source>
</reference>
<dbReference type="PANTHER" id="PTHR34584:SF1">
    <property type="entry name" value="NA(+)_H(+) ANTIPORTER SUBUNIT E1"/>
    <property type="match status" value="1"/>
</dbReference>
<evidence type="ECO:0000313" key="8">
    <source>
        <dbReference type="EMBL" id="MBT2134473.1"/>
    </source>
</evidence>
<dbReference type="Proteomes" id="UP000811255">
    <property type="component" value="Unassembled WGS sequence"/>
</dbReference>
<comment type="caution">
    <text evidence="8">The sequence shown here is derived from an EMBL/GenBank/DDBJ whole genome shotgun (WGS) entry which is preliminary data.</text>
</comment>
<proteinExistence type="inferred from homology"/>
<evidence type="ECO:0000256" key="7">
    <source>
        <dbReference type="SAM" id="Phobius"/>
    </source>
</evidence>
<evidence type="ECO:0000256" key="1">
    <source>
        <dbReference type="ARBA" id="ARBA00004651"/>
    </source>
</evidence>
<protein>
    <submittedName>
        <fullName evidence="8">Na+/H+ antiporter subunit E</fullName>
    </submittedName>
</protein>
<keyword evidence="9" id="KW-1185">Reference proteome</keyword>
<keyword evidence="3" id="KW-1003">Cell membrane</keyword>
<comment type="subcellular location">
    <subcellularLocation>
        <location evidence="1">Cell membrane</location>
        <topology evidence="1">Multi-pass membrane protein</topology>
    </subcellularLocation>
</comment>
<organism evidence="8 9">
    <name type="scientific">Croceibacterium selenioxidans</name>
    <dbReference type="NCBI Taxonomy" id="2838833"/>
    <lineage>
        <taxon>Bacteria</taxon>
        <taxon>Pseudomonadati</taxon>
        <taxon>Pseudomonadota</taxon>
        <taxon>Alphaproteobacteria</taxon>
        <taxon>Sphingomonadales</taxon>
        <taxon>Erythrobacteraceae</taxon>
        <taxon>Croceibacterium</taxon>
    </lineage>
</organism>
<keyword evidence="6 7" id="KW-0472">Membrane</keyword>
<gene>
    <name evidence="8" type="ORF">KK137_09025</name>
</gene>
<sequence length="162" mass="18090">MKRWLHFPFLALAMLAMWLLLAQSLSPGQILLGTVAALLATHALKALRPEKVRLGSPKAILKLLSIVLADIVRSNFAVAAIVAFPRQKRVTGFVSLPLELQSRAGLAVLALIITATPGTVWVDLDRRRNRLLVHVLDLVDEQQWVSLIKERYEALLVEIFDR</sequence>
<accession>A0ABS5W5A0</accession>
<dbReference type="RefSeq" id="WP_214535849.1">
    <property type="nucleotide sequence ID" value="NZ_JAHFVK010000001.1"/>
</dbReference>
<feature type="transmembrane region" description="Helical" evidence="7">
    <location>
        <begin position="59"/>
        <end position="84"/>
    </location>
</feature>
<evidence type="ECO:0000256" key="2">
    <source>
        <dbReference type="ARBA" id="ARBA00006228"/>
    </source>
</evidence>
<evidence type="ECO:0000256" key="3">
    <source>
        <dbReference type="ARBA" id="ARBA00022475"/>
    </source>
</evidence>